<comment type="subcellular location">
    <subcellularLocation>
        <location evidence="1">Nucleus</location>
    </subcellularLocation>
</comment>
<comment type="caution">
    <text evidence="2">The sequence shown here is derived from an EMBL/GenBank/DDBJ whole genome shotgun (WGS) entry which is preliminary data.</text>
</comment>
<protein>
    <recommendedName>
        <fullName evidence="4">HTH psq-type domain-containing protein</fullName>
    </recommendedName>
</protein>
<proteinExistence type="predicted"/>
<evidence type="ECO:0008006" key="4">
    <source>
        <dbReference type="Google" id="ProtNLM"/>
    </source>
</evidence>
<evidence type="ECO:0000313" key="2">
    <source>
        <dbReference type="EMBL" id="KAJ8887683.1"/>
    </source>
</evidence>
<reference evidence="2 3" key="1">
    <citation type="submission" date="2023-02" db="EMBL/GenBank/DDBJ databases">
        <title>LHISI_Scaffold_Assembly.</title>
        <authorList>
            <person name="Stuart O.P."/>
            <person name="Cleave R."/>
            <person name="Magrath M.J.L."/>
            <person name="Mikheyev A.S."/>
        </authorList>
    </citation>
    <scope>NUCLEOTIDE SEQUENCE [LARGE SCALE GENOMIC DNA]</scope>
    <source>
        <strain evidence="2">Daus_M_001</strain>
        <tissue evidence="2">Leg muscle</tissue>
    </source>
</reference>
<accession>A0ABQ9HTH0</accession>
<evidence type="ECO:0000256" key="1">
    <source>
        <dbReference type="ARBA" id="ARBA00004123"/>
    </source>
</evidence>
<evidence type="ECO:0000313" key="3">
    <source>
        <dbReference type="Proteomes" id="UP001159363"/>
    </source>
</evidence>
<organism evidence="2 3">
    <name type="scientific">Dryococelus australis</name>
    <dbReference type="NCBI Taxonomy" id="614101"/>
    <lineage>
        <taxon>Eukaryota</taxon>
        <taxon>Metazoa</taxon>
        <taxon>Ecdysozoa</taxon>
        <taxon>Arthropoda</taxon>
        <taxon>Hexapoda</taxon>
        <taxon>Insecta</taxon>
        <taxon>Pterygota</taxon>
        <taxon>Neoptera</taxon>
        <taxon>Polyneoptera</taxon>
        <taxon>Phasmatodea</taxon>
        <taxon>Verophasmatodea</taxon>
        <taxon>Anareolatae</taxon>
        <taxon>Phasmatidae</taxon>
        <taxon>Eurycanthinae</taxon>
        <taxon>Dryococelus</taxon>
    </lineage>
</organism>
<dbReference type="Proteomes" id="UP001159363">
    <property type="component" value="Chromosome X"/>
</dbReference>
<dbReference type="Gene3D" id="1.10.10.60">
    <property type="entry name" value="Homeodomain-like"/>
    <property type="match status" value="1"/>
</dbReference>
<gene>
    <name evidence="2" type="ORF">PR048_013901</name>
</gene>
<sequence length="170" mass="19231">MVPKRALWSEEDLVTAVRAVKRGTLSTYAATERNKIPKRTIRNNLKSGSKAWLKAFMKRNPVVSKRKAQFMNPARAQDLNIFIVADHFAKMSEIYDDLDLKIHPERIYSMDEKEKGKSVNLQSSEHAEIVTIVGCVNALGTAIPSIVIFKGKRLKPELNDNLPVLPFSLR</sequence>
<name>A0ABQ9HTH0_9NEOP</name>
<dbReference type="EMBL" id="JARBHB010000004">
    <property type="protein sequence ID" value="KAJ8887683.1"/>
    <property type="molecule type" value="Genomic_DNA"/>
</dbReference>
<dbReference type="SUPFAM" id="SSF46689">
    <property type="entry name" value="Homeodomain-like"/>
    <property type="match status" value="1"/>
</dbReference>
<keyword evidence="3" id="KW-1185">Reference proteome</keyword>
<dbReference type="InterPro" id="IPR009057">
    <property type="entry name" value="Homeodomain-like_sf"/>
</dbReference>